<dbReference type="AlphaFoldDB" id="X1V3J7"/>
<comment type="caution">
    <text evidence="1">The sequence shown here is derived from an EMBL/GenBank/DDBJ whole genome shotgun (WGS) entry which is preliminary data.</text>
</comment>
<name>X1V3J7_9ZZZZ</name>
<proteinExistence type="predicted"/>
<evidence type="ECO:0000313" key="1">
    <source>
        <dbReference type="EMBL" id="GAJ24338.1"/>
    </source>
</evidence>
<organism evidence="1">
    <name type="scientific">marine sediment metagenome</name>
    <dbReference type="NCBI Taxonomy" id="412755"/>
    <lineage>
        <taxon>unclassified sequences</taxon>
        <taxon>metagenomes</taxon>
        <taxon>ecological metagenomes</taxon>
    </lineage>
</organism>
<reference evidence="1" key="1">
    <citation type="journal article" date="2014" name="Front. Microbiol.">
        <title>High frequency of phylogenetically diverse reductive dehalogenase-homologous genes in deep subseafloor sedimentary metagenomes.</title>
        <authorList>
            <person name="Kawai M."/>
            <person name="Futagami T."/>
            <person name="Toyoda A."/>
            <person name="Takaki Y."/>
            <person name="Nishi S."/>
            <person name="Hori S."/>
            <person name="Arai W."/>
            <person name="Tsubouchi T."/>
            <person name="Morono Y."/>
            <person name="Uchiyama I."/>
            <person name="Ito T."/>
            <person name="Fujiyama A."/>
            <person name="Inagaki F."/>
            <person name="Takami H."/>
        </authorList>
    </citation>
    <scope>NUCLEOTIDE SEQUENCE</scope>
    <source>
        <strain evidence="1">Expedition CK06-06</strain>
    </source>
</reference>
<sequence length="38" mass="4418">GSPRVVLDYILNGVVPERVAKERELDNLKARVEKLERR</sequence>
<dbReference type="EMBL" id="BARW01037387">
    <property type="protein sequence ID" value="GAJ24338.1"/>
    <property type="molecule type" value="Genomic_DNA"/>
</dbReference>
<feature type="non-terminal residue" evidence="1">
    <location>
        <position position="1"/>
    </location>
</feature>
<protein>
    <submittedName>
        <fullName evidence="1">Uncharacterized protein</fullName>
    </submittedName>
</protein>
<gene>
    <name evidence="1" type="ORF">S12H4_57735</name>
</gene>
<accession>X1V3J7</accession>